<name>A0ACC0LYC2_RHOML</name>
<evidence type="ECO:0000313" key="1">
    <source>
        <dbReference type="EMBL" id="KAI8533271.1"/>
    </source>
</evidence>
<dbReference type="EMBL" id="CM046398">
    <property type="protein sequence ID" value="KAI8533271.1"/>
    <property type="molecule type" value="Genomic_DNA"/>
</dbReference>
<keyword evidence="2" id="KW-1185">Reference proteome</keyword>
<evidence type="ECO:0000313" key="2">
    <source>
        <dbReference type="Proteomes" id="UP001062846"/>
    </source>
</evidence>
<dbReference type="Proteomes" id="UP001062846">
    <property type="component" value="Chromosome 11"/>
</dbReference>
<reference evidence="1" key="1">
    <citation type="submission" date="2022-02" db="EMBL/GenBank/DDBJ databases">
        <title>Plant Genome Project.</title>
        <authorList>
            <person name="Zhang R.-G."/>
        </authorList>
    </citation>
    <scope>NUCLEOTIDE SEQUENCE</scope>
    <source>
        <strain evidence="1">AT1</strain>
    </source>
</reference>
<organism evidence="1 2">
    <name type="scientific">Rhododendron molle</name>
    <name type="common">Chinese azalea</name>
    <name type="synonym">Azalea mollis</name>
    <dbReference type="NCBI Taxonomy" id="49168"/>
    <lineage>
        <taxon>Eukaryota</taxon>
        <taxon>Viridiplantae</taxon>
        <taxon>Streptophyta</taxon>
        <taxon>Embryophyta</taxon>
        <taxon>Tracheophyta</taxon>
        <taxon>Spermatophyta</taxon>
        <taxon>Magnoliopsida</taxon>
        <taxon>eudicotyledons</taxon>
        <taxon>Gunneridae</taxon>
        <taxon>Pentapetalae</taxon>
        <taxon>asterids</taxon>
        <taxon>Ericales</taxon>
        <taxon>Ericaceae</taxon>
        <taxon>Ericoideae</taxon>
        <taxon>Rhodoreae</taxon>
        <taxon>Rhododendron</taxon>
    </lineage>
</organism>
<sequence>MGDPRGRVVVCDDRCGCPSPCPGGLACRCKYVCINAGVVLVQVVVYVMGRGDEENMEHKRCSCGEHCGCNPCTCSKTDIIITTPSSAAAAAGKAFCNCGVGCTCLTCAS</sequence>
<proteinExistence type="predicted"/>
<accession>A0ACC0LYC2</accession>
<protein>
    <submittedName>
        <fullName evidence="1">Uncharacterized protein</fullName>
    </submittedName>
</protein>
<comment type="caution">
    <text evidence="1">The sequence shown here is derived from an EMBL/GenBank/DDBJ whole genome shotgun (WGS) entry which is preliminary data.</text>
</comment>
<gene>
    <name evidence="1" type="ORF">RHMOL_Rhmol11G0284800</name>
</gene>